<sequence>MSLYGRVLKKLLAVKEHKGCCGNSRVLGANAFRLVANADPSRTLTLRNEFGRDMKRRFNALARDIRKTVADHDALGLSDSTAIAIQEAAPPKAFDFRRSDQKVRGFMTWLNKQEAQGLLTITTMPDRLNGGLMQAPWANKYVQTSYRKGIIRGLSELKGAGYRVSESNDMPGRSGFSSGFIAPVHADRLALLYTRTFSELEGITRAMDMRISRTLAQGMADGVNPNVMARNLVRDVNFSMRRAIVMARTEVIRAHHQANIQEYRNAGVLGVRVIVEWMTAGDFRVCRRCKSLNKKRFTLDEIDGMIPLHPL</sequence>
<protein>
    <recommendedName>
        <fullName evidence="1">Phage head morphogenesis domain-containing protein</fullName>
    </recommendedName>
</protein>
<name>A0A0F9SGZ7_9ZZZZ</name>
<dbReference type="NCBIfam" id="TIGR01641">
    <property type="entry name" value="phageSPP1_gp7"/>
    <property type="match status" value="1"/>
</dbReference>
<comment type="caution">
    <text evidence="2">The sequence shown here is derived from an EMBL/GenBank/DDBJ whole genome shotgun (WGS) entry which is preliminary data.</text>
</comment>
<dbReference type="Pfam" id="PF04233">
    <property type="entry name" value="Phage_Mu_F"/>
    <property type="match status" value="1"/>
</dbReference>
<gene>
    <name evidence="2" type="ORF">LCGC14_0775360</name>
</gene>
<dbReference type="InterPro" id="IPR006528">
    <property type="entry name" value="Phage_head_morphogenesis_dom"/>
</dbReference>
<dbReference type="EMBL" id="LAZR01001978">
    <property type="protein sequence ID" value="KKN36246.1"/>
    <property type="molecule type" value="Genomic_DNA"/>
</dbReference>
<evidence type="ECO:0000313" key="2">
    <source>
        <dbReference type="EMBL" id="KKN36246.1"/>
    </source>
</evidence>
<organism evidence="2">
    <name type="scientific">marine sediment metagenome</name>
    <dbReference type="NCBI Taxonomy" id="412755"/>
    <lineage>
        <taxon>unclassified sequences</taxon>
        <taxon>metagenomes</taxon>
        <taxon>ecological metagenomes</taxon>
    </lineage>
</organism>
<dbReference type="AlphaFoldDB" id="A0A0F9SGZ7"/>
<proteinExistence type="predicted"/>
<accession>A0A0F9SGZ7</accession>
<evidence type="ECO:0000259" key="1">
    <source>
        <dbReference type="Pfam" id="PF04233"/>
    </source>
</evidence>
<reference evidence="2" key="1">
    <citation type="journal article" date="2015" name="Nature">
        <title>Complex archaea that bridge the gap between prokaryotes and eukaryotes.</title>
        <authorList>
            <person name="Spang A."/>
            <person name="Saw J.H."/>
            <person name="Jorgensen S.L."/>
            <person name="Zaremba-Niedzwiedzka K."/>
            <person name="Martijn J."/>
            <person name="Lind A.E."/>
            <person name="van Eijk R."/>
            <person name="Schleper C."/>
            <person name="Guy L."/>
            <person name="Ettema T.J."/>
        </authorList>
    </citation>
    <scope>NUCLEOTIDE SEQUENCE</scope>
</reference>
<feature type="domain" description="Phage head morphogenesis" evidence="1">
    <location>
        <begin position="211"/>
        <end position="302"/>
    </location>
</feature>